<accession>A0A427XWQ8</accession>
<protein>
    <recommendedName>
        <fullName evidence="3">Expansin-like EG45 domain-containing protein</fullName>
    </recommendedName>
</protein>
<evidence type="ECO:0000256" key="2">
    <source>
        <dbReference type="SAM" id="SignalP"/>
    </source>
</evidence>
<dbReference type="InterPro" id="IPR049818">
    <property type="entry name" value="Expansin_EXLX1-like"/>
</dbReference>
<keyword evidence="1 2" id="KW-0732">Signal</keyword>
<comment type="caution">
    <text evidence="4">The sequence shown here is derived from an EMBL/GenBank/DDBJ whole genome shotgun (WGS) entry which is preliminary data.</text>
</comment>
<feature type="domain" description="Expansin-like EG45" evidence="3">
    <location>
        <begin position="204"/>
        <end position="296"/>
    </location>
</feature>
<dbReference type="InterPro" id="IPR007112">
    <property type="entry name" value="Expansin/allergen_DPBB_dom"/>
</dbReference>
<dbReference type="NCBIfam" id="NF041144">
    <property type="entry name" value="expansin_EXLX1"/>
    <property type="match status" value="1"/>
</dbReference>
<evidence type="ECO:0000313" key="5">
    <source>
        <dbReference type="Proteomes" id="UP000279236"/>
    </source>
</evidence>
<dbReference type="EMBL" id="RSCE01000004">
    <property type="protein sequence ID" value="RSH83336.1"/>
    <property type="molecule type" value="Genomic_DNA"/>
</dbReference>
<proteinExistence type="predicted"/>
<organism evidence="4 5">
    <name type="scientific">Apiotrichum porosum</name>
    <dbReference type="NCBI Taxonomy" id="105984"/>
    <lineage>
        <taxon>Eukaryota</taxon>
        <taxon>Fungi</taxon>
        <taxon>Dikarya</taxon>
        <taxon>Basidiomycota</taxon>
        <taxon>Agaricomycotina</taxon>
        <taxon>Tremellomycetes</taxon>
        <taxon>Trichosporonales</taxon>
        <taxon>Trichosporonaceae</taxon>
        <taxon>Apiotrichum</taxon>
    </lineage>
</organism>
<feature type="signal peptide" evidence="2">
    <location>
        <begin position="1"/>
        <end position="15"/>
    </location>
</feature>
<dbReference type="CDD" id="cd22271">
    <property type="entry name" value="DPBB_EXP_N-like"/>
    <property type="match status" value="1"/>
</dbReference>
<keyword evidence="5" id="KW-1185">Reference proteome</keyword>
<sequence length="387" mass="38616">MKLAAALLLAVPAIAGRCGTQAAHSAHASYVAQSVQSAQAAQSATSAAVEVPAASSAAVESVVSADSTVVAVPVTVAASSAAEVTESAAATDSAVDPVVESASATAEAAATSSVAAYNNWASAQASSSSSAAQAQATSVSTTQAAEATSEATTQAQAQVSSESTAQASTTASSAAAASTSSIWDYLSTVSYSGTSTFYGGNLNGGACSFTTLSTLPSGIYGTAYSGAVWDNAAECGACIEVTGPTGATIKAMVVDECPECEQGHLDLFPDAFTAVGGTDGTVTTSYRFVECGLTSPITLHNKEGTSQYWFAMQVVNANEPVSTLEVSVDGGSTWTAATRTTYNYFEYSAGFGSASMDIRVTSITGATITYEGATPDAEAQFTASSNF</sequence>
<dbReference type="OrthoDB" id="406505at2759"/>
<gene>
    <name evidence="4" type="ORF">EHS24_007014</name>
</gene>
<dbReference type="InterPro" id="IPR036908">
    <property type="entry name" value="RlpA-like_sf"/>
</dbReference>
<feature type="chain" id="PRO_5019336452" description="Expansin-like EG45 domain-containing protein" evidence="2">
    <location>
        <begin position="16"/>
        <end position="387"/>
    </location>
</feature>
<name>A0A427XWQ8_9TREE</name>
<dbReference type="InterPro" id="IPR036749">
    <property type="entry name" value="Expansin_CBD_sf"/>
</dbReference>
<dbReference type="Gene3D" id="2.40.40.10">
    <property type="entry name" value="RlpA-like domain"/>
    <property type="match status" value="1"/>
</dbReference>
<evidence type="ECO:0000313" key="4">
    <source>
        <dbReference type="EMBL" id="RSH83336.1"/>
    </source>
</evidence>
<dbReference type="AlphaFoldDB" id="A0A427XWQ8"/>
<reference evidence="4 5" key="1">
    <citation type="submission" date="2018-11" db="EMBL/GenBank/DDBJ databases">
        <title>Genome sequence of Apiotrichum porosum DSM 27194.</title>
        <authorList>
            <person name="Aliyu H."/>
            <person name="Gorte O."/>
            <person name="Ochsenreither K."/>
        </authorList>
    </citation>
    <scope>NUCLEOTIDE SEQUENCE [LARGE SCALE GENOMIC DNA]</scope>
    <source>
        <strain evidence="4 5">DSM 27194</strain>
    </source>
</reference>
<evidence type="ECO:0000256" key="1">
    <source>
        <dbReference type="ARBA" id="ARBA00022729"/>
    </source>
</evidence>
<dbReference type="RefSeq" id="XP_028477288.1">
    <property type="nucleotide sequence ID" value="XM_028622396.1"/>
</dbReference>
<dbReference type="SUPFAM" id="SSF49590">
    <property type="entry name" value="PHL pollen allergen"/>
    <property type="match status" value="1"/>
</dbReference>
<evidence type="ECO:0000259" key="3">
    <source>
        <dbReference type="PROSITE" id="PS50842"/>
    </source>
</evidence>
<dbReference type="GeneID" id="39591557"/>
<dbReference type="STRING" id="105984.A0A427XWQ8"/>
<dbReference type="PANTHER" id="PTHR31836">
    <property type="match status" value="1"/>
</dbReference>
<dbReference type="Proteomes" id="UP000279236">
    <property type="component" value="Unassembled WGS sequence"/>
</dbReference>
<dbReference type="PANTHER" id="PTHR31836:SF21">
    <property type="entry name" value="EXPANSIN-LIKE PROTEIN 7"/>
    <property type="match status" value="1"/>
</dbReference>
<dbReference type="PROSITE" id="PS50842">
    <property type="entry name" value="EXPANSIN_EG45"/>
    <property type="match status" value="1"/>
</dbReference>
<dbReference type="SUPFAM" id="SSF50685">
    <property type="entry name" value="Barwin-like endoglucanases"/>
    <property type="match status" value="1"/>
</dbReference>
<dbReference type="InterPro" id="IPR051477">
    <property type="entry name" value="Expansin_CellWall"/>
</dbReference>
<dbReference type="Gene3D" id="2.60.40.760">
    <property type="entry name" value="Expansin, cellulose-binding-like domain"/>
    <property type="match status" value="1"/>
</dbReference>